<gene>
    <name evidence="1" type="ORF">L6452_42332</name>
</gene>
<comment type="caution">
    <text evidence="1">The sequence shown here is derived from an EMBL/GenBank/DDBJ whole genome shotgun (WGS) entry which is preliminary data.</text>
</comment>
<protein>
    <submittedName>
        <fullName evidence="1">Uncharacterized protein</fullName>
    </submittedName>
</protein>
<organism evidence="1 2">
    <name type="scientific">Arctium lappa</name>
    <name type="common">Greater burdock</name>
    <name type="synonym">Lappa major</name>
    <dbReference type="NCBI Taxonomy" id="4217"/>
    <lineage>
        <taxon>Eukaryota</taxon>
        <taxon>Viridiplantae</taxon>
        <taxon>Streptophyta</taxon>
        <taxon>Embryophyta</taxon>
        <taxon>Tracheophyta</taxon>
        <taxon>Spermatophyta</taxon>
        <taxon>Magnoliopsida</taxon>
        <taxon>eudicotyledons</taxon>
        <taxon>Gunneridae</taxon>
        <taxon>Pentapetalae</taxon>
        <taxon>asterids</taxon>
        <taxon>campanulids</taxon>
        <taxon>Asterales</taxon>
        <taxon>Asteraceae</taxon>
        <taxon>Carduoideae</taxon>
        <taxon>Cardueae</taxon>
        <taxon>Arctiinae</taxon>
        <taxon>Arctium</taxon>
    </lineage>
</organism>
<dbReference type="EMBL" id="CM042063">
    <property type="protein sequence ID" value="KAI3667282.1"/>
    <property type="molecule type" value="Genomic_DNA"/>
</dbReference>
<keyword evidence="2" id="KW-1185">Reference proteome</keyword>
<reference evidence="2" key="1">
    <citation type="journal article" date="2022" name="Mol. Ecol. Resour.">
        <title>The genomes of chicory, endive, great burdock and yacon provide insights into Asteraceae palaeo-polyploidization history and plant inulin production.</title>
        <authorList>
            <person name="Fan W."/>
            <person name="Wang S."/>
            <person name="Wang H."/>
            <person name="Wang A."/>
            <person name="Jiang F."/>
            <person name="Liu H."/>
            <person name="Zhao H."/>
            <person name="Xu D."/>
            <person name="Zhang Y."/>
        </authorList>
    </citation>
    <scope>NUCLEOTIDE SEQUENCE [LARGE SCALE GENOMIC DNA]</scope>
    <source>
        <strain evidence="2">cv. Niubang</strain>
    </source>
</reference>
<reference evidence="1 2" key="2">
    <citation type="journal article" date="2022" name="Mol. Ecol. Resour.">
        <title>The genomes of chicory, endive, great burdock and yacon provide insights into Asteraceae paleo-polyploidization history and plant inulin production.</title>
        <authorList>
            <person name="Fan W."/>
            <person name="Wang S."/>
            <person name="Wang H."/>
            <person name="Wang A."/>
            <person name="Jiang F."/>
            <person name="Liu H."/>
            <person name="Zhao H."/>
            <person name="Xu D."/>
            <person name="Zhang Y."/>
        </authorList>
    </citation>
    <scope>NUCLEOTIDE SEQUENCE [LARGE SCALE GENOMIC DNA]</scope>
    <source>
        <strain evidence="2">cv. Niubang</strain>
    </source>
</reference>
<accession>A0ACB8XIK0</accession>
<dbReference type="Proteomes" id="UP001055879">
    <property type="component" value="Linkage Group LG17"/>
</dbReference>
<evidence type="ECO:0000313" key="1">
    <source>
        <dbReference type="EMBL" id="KAI3667282.1"/>
    </source>
</evidence>
<sequence length="90" mass="10193">MDLGHKREVAERGIRQEGSWNRSYIGSESYAEVLKKGHLSKKMLEPVGKEEIKIEEEEIIGSWESDGSLREYLRACAVGLVRSLDNTSVQ</sequence>
<evidence type="ECO:0000313" key="2">
    <source>
        <dbReference type="Proteomes" id="UP001055879"/>
    </source>
</evidence>
<name>A0ACB8XIK0_ARCLA</name>
<proteinExistence type="predicted"/>